<gene>
    <name evidence="2" type="ORF">PRK78_004895</name>
</gene>
<evidence type="ECO:0000313" key="3">
    <source>
        <dbReference type="Proteomes" id="UP001219355"/>
    </source>
</evidence>
<feature type="chain" id="PRO_5042151372" evidence="1">
    <location>
        <begin position="20"/>
        <end position="187"/>
    </location>
</feature>
<reference evidence="2" key="1">
    <citation type="submission" date="2023-03" db="EMBL/GenBank/DDBJ databases">
        <title>Emydomyces testavorans Genome Sequence.</title>
        <authorList>
            <person name="Hoyer L."/>
        </authorList>
    </citation>
    <scope>NUCLEOTIDE SEQUENCE</scope>
    <source>
        <strain evidence="2">16-2883</strain>
    </source>
</reference>
<evidence type="ECO:0000256" key="1">
    <source>
        <dbReference type="SAM" id="SignalP"/>
    </source>
</evidence>
<accession>A0AAF0DJM0</accession>
<proteinExistence type="predicted"/>
<dbReference type="PANTHER" id="PTHR39219">
    <property type="entry name" value="ER MEMBRANE PROTEIN COMPLEX SUBUNIT 10"/>
    <property type="match status" value="1"/>
</dbReference>
<dbReference type="EMBL" id="CP120629">
    <property type="protein sequence ID" value="WEW59423.1"/>
    <property type="molecule type" value="Genomic_DNA"/>
</dbReference>
<dbReference type="PANTHER" id="PTHR39219:SF1">
    <property type="entry name" value="ER MEMBRANE PROTEIN COMPLEX SUBUNIT 10"/>
    <property type="match status" value="1"/>
</dbReference>
<dbReference type="AlphaFoldDB" id="A0AAF0DJM0"/>
<feature type="signal peptide" evidence="1">
    <location>
        <begin position="1"/>
        <end position="19"/>
    </location>
</feature>
<dbReference type="Proteomes" id="UP001219355">
    <property type="component" value="Chromosome 3"/>
</dbReference>
<keyword evidence="3" id="KW-1185">Reference proteome</keyword>
<organism evidence="2 3">
    <name type="scientific">Emydomyces testavorans</name>
    <dbReference type="NCBI Taxonomy" id="2070801"/>
    <lineage>
        <taxon>Eukaryota</taxon>
        <taxon>Fungi</taxon>
        <taxon>Dikarya</taxon>
        <taxon>Ascomycota</taxon>
        <taxon>Pezizomycotina</taxon>
        <taxon>Eurotiomycetes</taxon>
        <taxon>Eurotiomycetidae</taxon>
        <taxon>Onygenales</taxon>
        <taxon>Nannizziopsiaceae</taxon>
        <taxon>Emydomyces</taxon>
    </lineage>
</organism>
<sequence>MRWPQMVSFFLTLLSFGLSAISASTATSSQNIDIFYWPLSASSPSQASRLAEISYDPAAFQPSVLSYTPPSPKKANDDLLRIGLFTDKAHKQWVGSLASFSAFSNSSITPSLSLYVSSDNEIYNVAISPSTSTVEEKRKQNLNVELVRSTPAPTPHLSRPVVLREDGKETEQVVEKTLMQNGGSEGR</sequence>
<protein>
    <submittedName>
        <fullName evidence="2">Uncharacterized protein</fullName>
    </submittedName>
</protein>
<keyword evidence="1" id="KW-0732">Signal</keyword>
<evidence type="ECO:0000313" key="2">
    <source>
        <dbReference type="EMBL" id="WEW59423.1"/>
    </source>
</evidence>
<name>A0AAF0DJM0_9EURO</name>